<dbReference type="PANTHER" id="PTHR11439">
    <property type="entry name" value="GAG-POL-RELATED RETROTRANSPOSON"/>
    <property type="match status" value="1"/>
</dbReference>
<dbReference type="PANTHER" id="PTHR11439:SF503">
    <property type="entry name" value="CYSTEINE-RICH RLK (RECEPTOR-LIKE PROTEIN KINASE) 8"/>
    <property type="match status" value="1"/>
</dbReference>
<comment type="caution">
    <text evidence="1">The sequence shown here is derived from an EMBL/GenBank/DDBJ whole genome shotgun (WGS) entry which is preliminary data.</text>
</comment>
<reference evidence="2" key="1">
    <citation type="journal article" date="2019" name="Plant Biotechnol. J.">
        <title>Genome sequencing of the Australian wild diploid species Gossypium australe highlights disease resistance and delayed gland morphogenesis.</title>
        <authorList>
            <person name="Cai Y."/>
            <person name="Cai X."/>
            <person name="Wang Q."/>
            <person name="Wang P."/>
            <person name="Zhang Y."/>
            <person name="Cai C."/>
            <person name="Xu Y."/>
            <person name="Wang K."/>
            <person name="Zhou Z."/>
            <person name="Wang C."/>
            <person name="Geng S."/>
            <person name="Li B."/>
            <person name="Dong Q."/>
            <person name="Hou Y."/>
            <person name="Wang H."/>
            <person name="Ai P."/>
            <person name="Liu Z."/>
            <person name="Yi F."/>
            <person name="Sun M."/>
            <person name="An G."/>
            <person name="Cheng J."/>
            <person name="Zhang Y."/>
            <person name="Shi Q."/>
            <person name="Xie Y."/>
            <person name="Shi X."/>
            <person name="Chang Y."/>
            <person name="Huang F."/>
            <person name="Chen Y."/>
            <person name="Hong S."/>
            <person name="Mi L."/>
            <person name="Sun Q."/>
            <person name="Zhang L."/>
            <person name="Zhou B."/>
            <person name="Peng R."/>
            <person name="Zhang X."/>
            <person name="Liu F."/>
        </authorList>
    </citation>
    <scope>NUCLEOTIDE SEQUENCE [LARGE SCALE GENOMIC DNA]</scope>
    <source>
        <strain evidence="2">cv. PA1801</strain>
    </source>
</reference>
<dbReference type="AlphaFoldDB" id="A0A5B6X2U2"/>
<proteinExistence type="predicted"/>
<keyword evidence="2" id="KW-1185">Reference proteome</keyword>
<organism evidence="1 2">
    <name type="scientific">Gossypium australe</name>
    <dbReference type="NCBI Taxonomy" id="47621"/>
    <lineage>
        <taxon>Eukaryota</taxon>
        <taxon>Viridiplantae</taxon>
        <taxon>Streptophyta</taxon>
        <taxon>Embryophyta</taxon>
        <taxon>Tracheophyta</taxon>
        <taxon>Spermatophyta</taxon>
        <taxon>Magnoliopsida</taxon>
        <taxon>eudicotyledons</taxon>
        <taxon>Gunneridae</taxon>
        <taxon>Pentapetalae</taxon>
        <taxon>rosids</taxon>
        <taxon>malvids</taxon>
        <taxon>Malvales</taxon>
        <taxon>Malvaceae</taxon>
        <taxon>Malvoideae</taxon>
        <taxon>Gossypium</taxon>
    </lineage>
</organism>
<evidence type="ECO:0000313" key="1">
    <source>
        <dbReference type="EMBL" id="KAA3488470.1"/>
    </source>
</evidence>
<gene>
    <name evidence="1" type="ORF">EPI10_032222</name>
</gene>
<dbReference type="OrthoDB" id="1030781at2759"/>
<protein>
    <submittedName>
        <fullName evidence="1">Chitinase 1-like</fullName>
    </submittedName>
</protein>
<dbReference type="CDD" id="cd09272">
    <property type="entry name" value="RNase_HI_RT_Ty1"/>
    <property type="match status" value="1"/>
</dbReference>
<sequence length="202" mass="23160">MHCCNVNCYKAIKRVLRYIRGTLDHGVNFMRTKKVKLLGYSNSDWAGSTKDMKSTSGYLFTLESSVFCWSLKKQETLAQLTVEAEHVVTAAAVNQAIWLRKLLTGLNIKYDNQSAVAIAKNLVFHIRTKYFKIKYHFVREVEQTKEVTLLADILTKPLGKMRFKKLSYDIGVCNMEVNDECCEMTIYVLENPYHKTASSPNV</sequence>
<dbReference type="EMBL" id="SMMG02000001">
    <property type="protein sequence ID" value="KAA3488470.1"/>
    <property type="molecule type" value="Genomic_DNA"/>
</dbReference>
<dbReference type="Proteomes" id="UP000325315">
    <property type="component" value="Unassembled WGS sequence"/>
</dbReference>
<evidence type="ECO:0000313" key="2">
    <source>
        <dbReference type="Proteomes" id="UP000325315"/>
    </source>
</evidence>
<accession>A0A5B6X2U2</accession>
<name>A0A5B6X2U2_9ROSI</name>